<name>A0A829GUC7_LACPA</name>
<dbReference type="Proteomes" id="UP000014264">
    <property type="component" value="Unassembled WGS sequence"/>
</dbReference>
<comment type="caution">
    <text evidence="1">The sequence shown here is derived from an EMBL/GenBank/DDBJ whole genome shotgun (WGS) entry which is preliminary data.</text>
</comment>
<dbReference type="AlphaFoldDB" id="A0A829GUC7"/>
<gene>
    <name evidence="1" type="ORF">Lpp14_04100</name>
</gene>
<accession>A0A829GUC7</accession>
<reference evidence="1 2" key="1">
    <citation type="journal article" date="2013" name="PLoS ONE">
        <title>Lactobacillus paracasei comparative genomics: towards species pan-genome definition and exploitation of diversity.</title>
        <authorList>
            <person name="Smokvina T."/>
            <person name="Wels M."/>
            <person name="Polka J."/>
            <person name="Chervaux C."/>
            <person name="Brisse S."/>
            <person name="Boekhorst J."/>
            <person name="van Hylckama Vlieg J.E."/>
            <person name="Siezen R.J."/>
        </authorList>
    </citation>
    <scope>NUCLEOTIDE SEQUENCE [LARGE SCALE GENOMIC DNA]</scope>
    <source>
        <strain evidence="1 2">Lpp14</strain>
    </source>
</reference>
<feature type="non-terminal residue" evidence="1">
    <location>
        <position position="21"/>
    </location>
</feature>
<protein>
    <submittedName>
        <fullName evidence="1">Uncharacterized protein</fullName>
    </submittedName>
</protein>
<sequence length="21" mass="2239">MTEATYYFIGIKGSGMSVIGI</sequence>
<evidence type="ECO:0000313" key="2">
    <source>
        <dbReference type="Proteomes" id="UP000014264"/>
    </source>
</evidence>
<organism evidence="1 2">
    <name type="scientific">Lacticaseibacillus paracasei subsp. paracasei Lpp14</name>
    <dbReference type="NCBI Taxonomy" id="1256204"/>
    <lineage>
        <taxon>Bacteria</taxon>
        <taxon>Bacillati</taxon>
        <taxon>Bacillota</taxon>
        <taxon>Bacilli</taxon>
        <taxon>Lactobacillales</taxon>
        <taxon>Lactobacillaceae</taxon>
        <taxon>Lacticaseibacillus</taxon>
    </lineage>
</organism>
<dbReference type="EMBL" id="ANJZ01000109">
    <property type="protein sequence ID" value="EPC64460.1"/>
    <property type="molecule type" value="Genomic_DNA"/>
</dbReference>
<proteinExistence type="predicted"/>
<evidence type="ECO:0000313" key="1">
    <source>
        <dbReference type="EMBL" id="EPC64460.1"/>
    </source>
</evidence>